<evidence type="ECO:0000259" key="4">
    <source>
        <dbReference type="PROSITE" id="PS01124"/>
    </source>
</evidence>
<evidence type="ECO:0000256" key="1">
    <source>
        <dbReference type="ARBA" id="ARBA00023015"/>
    </source>
</evidence>
<dbReference type="Pfam" id="PF12833">
    <property type="entry name" value="HTH_18"/>
    <property type="match status" value="1"/>
</dbReference>
<organism evidence="5 6">
    <name type="scientific">Sporobacter termitidis DSM 10068</name>
    <dbReference type="NCBI Taxonomy" id="1123282"/>
    <lineage>
        <taxon>Bacteria</taxon>
        <taxon>Bacillati</taxon>
        <taxon>Bacillota</taxon>
        <taxon>Clostridia</taxon>
        <taxon>Eubacteriales</taxon>
        <taxon>Oscillospiraceae</taxon>
        <taxon>Sporobacter</taxon>
    </lineage>
</organism>
<dbReference type="InterPro" id="IPR018060">
    <property type="entry name" value="HTH_AraC"/>
</dbReference>
<accession>A0A1M5YRQ1</accession>
<evidence type="ECO:0000256" key="2">
    <source>
        <dbReference type="ARBA" id="ARBA00023125"/>
    </source>
</evidence>
<keyword evidence="6" id="KW-1185">Reference proteome</keyword>
<name>A0A1M5YRQ1_9FIRM</name>
<dbReference type="PANTHER" id="PTHR43280:SF29">
    <property type="entry name" value="ARAC-FAMILY TRANSCRIPTIONAL REGULATOR"/>
    <property type="match status" value="1"/>
</dbReference>
<keyword evidence="1" id="KW-0805">Transcription regulation</keyword>
<dbReference type="Gene3D" id="1.10.10.60">
    <property type="entry name" value="Homeodomain-like"/>
    <property type="match status" value="2"/>
</dbReference>
<dbReference type="RefSeq" id="WP_073080091.1">
    <property type="nucleotide sequence ID" value="NZ_FQXV01000010.1"/>
</dbReference>
<reference evidence="5 6" key="1">
    <citation type="submission" date="2016-11" db="EMBL/GenBank/DDBJ databases">
        <authorList>
            <person name="Jaros S."/>
            <person name="Januszkiewicz K."/>
            <person name="Wedrychowicz H."/>
        </authorList>
    </citation>
    <scope>NUCLEOTIDE SEQUENCE [LARGE SCALE GENOMIC DNA]</scope>
    <source>
        <strain evidence="5 6">DSM 10068</strain>
    </source>
</reference>
<evidence type="ECO:0000313" key="6">
    <source>
        <dbReference type="Proteomes" id="UP000183995"/>
    </source>
</evidence>
<dbReference type="SMART" id="SM00342">
    <property type="entry name" value="HTH_ARAC"/>
    <property type="match status" value="1"/>
</dbReference>
<keyword evidence="2" id="KW-0238">DNA-binding</keyword>
<dbReference type="GO" id="GO:0043565">
    <property type="term" value="F:sequence-specific DNA binding"/>
    <property type="evidence" value="ECO:0007669"/>
    <property type="project" value="InterPro"/>
</dbReference>
<proteinExistence type="predicted"/>
<dbReference type="Proteomes" id="UP000183995">
    <property type="component" value="Unassembled WGS sequence"/>
</dbReference>
<dbReference type="InterPro" id="IPR020449">
    <property type="entry name" value="Tscrpt_reg_AraC-type_HTH"/>
</dbReference>
<dbReference type="SUPFAM" id="SSF46689">
    <property type="entry name" value="Homeodomain-like"/>
    <property type="match status" value="2"/>
</dbReference>
<dbReference type="GO" id="GO:0003700">
    <property type="term" value="F:DNA-binding transcription factor activity"/>
    <property type="evidence" value="ECO:0007669"/>
    <property type="project" value="InterPro"/>
</dbReference>
<dbReference type="InterPro" id="IPR037923">
    <property type="entry name" value="HTH-like"/>
</dbReference>
<dbReference type="InterPro" id="IPR009057">
    <property type="entry name" value="Homeodomain-like_sf"/>
</dbReference>
<protein>
    <submittedName>
        <fullName evidence="5">Transcriptional regulator, AraC family</fullName>
    </submittedName>
</protein>
<dbReference type="EMBL" id="FQXV01000010">
    <property type="protein sequence ID" value="SHI14651.1"/>
    <property type="molecule type" value="Genomic_DNA"/>
</dbReference>
<dbReference type="PANTHER" id="PTHR43280">
    <property type="entry name" value="ARAC-FAMILY TRANSCRIPTIONAL REGULATOR"/>
    <property type="match status" value="1"/>
</dbReference>
<evidence type="ECO:0000313" key="5">
    <source>
        <dbReference type="EMBL" id="SHI14651.1"/>
    </source>
</evidence>
<sequence length="278" mass="31289">MGIGINQLVDYYGRAPVSFFNIFAPSIPPGGRQLDWQTSKNGAGLVFPLSGSSRYTLNGTPYLLEPGVVLHAGPDTPVSKEVLGDVYWQYALIHYQIPKEDAAGFPLYHEHFLINTGIDTKLVDLIGQLRQSCAAPDGMAALKSKVLFMSLIEEMLISAKRQLHDENAELMVQAVEYIRQNYADPISVEKIAAHFGVNRRRFAYLFERHTGMSPIVYLTACRIRRSKELLRTCACPIVQVAECVGYTDSFYFSRLFKKQTGVSPTEFRTRVRENPWGM</sequence>
<feature type="domain" description="HTH araC/xylS-type" evidence="4">
    <location>
        <begin position="172"/>
        <end position="270"/>
    </location>
</feature>
<keyword evidence="3" id="KW-0804">Transcription</keyword>
<dbReference type="InterPro" id="IPR018062">
    <property type="entry name" value="HTH_AraC-typ_CS"/>
</dbReference>
<dbReference type="SUPFAM" id="SSF51215">
    <property type="entry name" value="Regulatory protein AraC"/>
    <property type="match status" value="1"/>
</dbReference>
<dbReference type="STRING" id="1123282.SAMN02745823_02768"/>
<dbReference type="PRINTS" id="PR00032">
    <property type="entry name" value="HTHARAC"/>
</dbReference>
<dbReference type="OrthoDB" id="1650670at2"/>
<dbReference type="PROSITE" id="PS00041">
    <property type="entry name" value="HTH_ARAC_FAMILY_1"/>
    <property type="match status" value="1"/>
</dbReference>
<dbReference type="PROSITE" id="PS01124">
    <property type="entry name" value="HTH_ARAC_FAMILY_2"/>
    <property type="match status" value="1"/>
</dbReference>
<gene>
    <name evidence="5" type="ORF">SAMN02745823_02768</name>
</gene>
<dbReference type="AlphaFoldDB" id="A0A1M5YRQ1"/>
<evidence type="ECO:0000256" key="3">
    <source>
        <dbReference type="ARBA" id="ARBA00023163"/>
    </source>
</evidence>